<evidence type="ECO:0000256" key="2">
    <source>
        <dbReference type="ARBA" id="ARBA00038157"/>
    </source>
</evidence>
<name>A0A8S3ZDN6_9EUPU</name>
<dbReference type="GO" id="GO:0016491">
    <property type="term" value="F:oxidoreductase activity"/>
    <property type="evidence" value="ECO:0007669"/>
    <property type="project" value="UniProtKB-KW"/>
</dbReference>
<dbReference type="InterPro" id="IPR050523">
    <property type="entry name" value="AKR_Detox_Biosynth"/>
</dbReference>
<dbReference type="AlphaFoldDB" id="A0A8S3ZDN6"/>
<evidence type="ECO:0000259" key="3">
    <source>
        <dbReference type="Pfam" id="PF00248"/>
    </source>
</evidence>
<gene>
    <name evidence="4" type="ORF">CUNI_LOCUS13091</name>
</gene>
<keyword evidence="5" id="KW-1185">Reference proteome</keyword>
<dbReference type="PANTHER" id="PTHR43364">
    <property type="entry name" value="NADH-SPECIFIC METHYLGLYOXAL REDUCTASE-RELATED"/>
    <property type="match status" value="1"/>
</dbReference>
<evidence type="ECO:0000313" key="4">
    <source>
        <dbReference type="EMBL" id="CAG5127533.1"/>
    </source>
</evidence>
<dbReference type="Pfam" id="PF00248">
    <property type="entry name" value="Aldo_ket_red"/>
    <property type="match status" value="2"/>
</dbReference>
<keyword evidence="1" id="KW-0560">Oxidoreductase</keyword>
<feature type="non-terminal residue" evidence="4">
    <location>
        <position position="315"/>
    </location>
</feature>
<accession>A0A8S3ZDN6</accession>
<dbReference type="Proteomes" id="UP000678393">
    <property type="component" value="Unassembled WGS sequence"/>
</dbReference>
<dbReference type="PANTHER" id="PTHR43364:SF4">
    <property type="entry name" value="NAD(P)-LINKED OXIDOREDUCTASE SUPERFAMILY PROTEIN"/>
    <property type="match status" value="1"/>
</dbReference>
<protein>
    <recommendedName>
        <fullName evidence="3">NADP-dependent oxidoreductase domain-containing protein</fullName>
    </recommendedName>
</protein>
<feature type="domain" description="NADP-dependent oxidoreductase" evidence="3">
    <location>
        <begin position="31"/>
        <end position="145"/>
    </location>
</feature>
<dbReference type="SUPFAM" id="SSF51430">
    <property type="entry name" value="NAD(P)-linked oxidoreductase"/>
    <property type="match status" value="1"/>
</dbReference>
<dbReference type="InterPro" id="IPR036812">
    <property type="entry name" value="NAD(P)_OxRdtase_dom_sf"/>
</dbReference>
<dbReference type="InterPro" id="IPR023210">
    <property type="entry name" value="NADP_OxRdtase_dom"/>
</dbReference>
<proteinExistence type="inferred from homology"/>
<organism evidence="4 5">
    <name type="scientific">Candidula unifasciata</name>
    <dbReference type="NCBI Taxonomy" id="100452"/>
    <lineage>
        <taxon>Eukaryota</taxon>
        <taxon>Metazoa</taxon>
        <taxon>Spiralia</taxon>
        <taxon>Lophotrochozoa</taxon>
        <taxon>Mollusca</taxon>
        <taxon>Gastropoda</taxon>
        <taxon>Heterobranchia</taxon>
        <taxon>Euthyneura</taxon>
        <taxon>Panpulmonata</taxon>
        <taxon>Eupulmonata</taxon>
        <taxon>Stylommatophora</taxon>
        <taxon>Helicina</taxon>
        <taxon>Helicoidea</taxon>
        <taxon>Geomitridae</taxon>
        <taxon>Candidula</taxon>
    </lineage>
</organism>
<comment type="caution">
    <text evidence="4">The sequence shown here is derived from an EMBL/GenBank/DDBJ whole genome shotgun (WGS) entry which is preliminary data.</text>
</comment>
<feature type="domain" description="NADP-dependent oxidoreductase" evidence="3">
    <location>
        <begin position="147"/>
        <end position="308"/>
    </location>
</feature>
<evidence type="ECO:0000256" key="1">
    <source>
        <dbReference type="ARBA" id="ARBA00023002"/>
    </source>
</evidence>
<evidence type="ECO:0000313" key="5">
    <source>
        <dbReference type="Proteomes" id="UP000678393"/>
    </source>
</evidence>
<sequence length="315" mass="35045">VPNATMAVPIPEGSKTPYVFLGKSGLKVSNITLGTMTFGENQFGRPGNTDEAQSHEIINRYVEWGGNFLDTADVYGMGISESIVGRWLETQPRDKFVIATKCRFDVGTENNINNVGLSRRHITESIDRSLQRLHTDFVDLYQFVWAKVRYIGASNVTGWQLQKLVGIVDRLGLNPIVSLQQQYNLVIRESELESFQVCKNEGIGVLPWSPLKGGLLAGKVKRGQKPTEGRMSWVAADESKEMQSAPNWKKLDDKTFDLLEALEAIAKKHAKSVPQVAIRWLLQKDVVSSVIIGARTLAQLDDNMGANGWSLTLEE</sequence>
<dbReference type="Gene3D" id="3.20.20.100">
    <property type="entry name" value="NADP-dependent oxidoreductase domain"/>
    <property type="match status" value="2"/>
</dbReference>
<dbReference type="OrthoDB" id="48988at2759"/>
<dbReference type="InterPro" id="IPR020471">
    <property type="entry name" value="AKR"/>
</dbReference>
<comment type="similarity">
    <text evidence="2">Belongs to the aldo/keto reductase family. Aldo/keto reductase 2 subfamily.</text>
</comment>
<reference evidence="4" key="1">
    <citation type="submission" date="2021-04" db="EMBL/GenBank/DDBJ databases">
        <authorList>
            <consortium name="Molecular Ecology Group"/>
        </authorList>
    </citation>
    <scope>NUCLEOTIDE SEQUENCE</scope>
</reference>
<feature type="non-terminal residue" evidence="4">
    <location>
        <position position="1"/>
    </location>
</feature>
<dbReference type="EMBL" id="CAJHNH020002715">
    <property type="protein sequence ID" value="CAG5127533.1"/>
    <property type="molecule type" value="Genomic_DNA"/>
</dbReference>
<dbReference type="PRINTS" id="PR00069">
    <property type="entry name" value="ALDKETRDTASE"/>
</dbReference>